<dbReference type="GO" id="GO:0006974">
    <property type="term" value="P:DNA damage response"/>
    <property type="evidence" value="ECO:0007669"/>
    <property type="project" value="TreeGrafter"/>
</dbReference>
<feature type="compositionally biased region" description="Basic residues" evidence="1">
    <location>
        <begin position="196"/>
        <end position="214"/>
    </location>
</feature>
<feature type="non-terminal residue" evidence="2">
    <location>
        <position position="294"/>
    </location>
</feature>
<feature type="compositionally biased region" description="Low complexity" evidence="1">
    <location>
        <begin position="179"/>
        <end position="190"/>
    </location>
</feature>
<feature type="compositionally biased region" description="Polar residues" evidence="1">
    <location>
        <begin position="144"/>
        <end position="155"/>
    </location>
</feature>
<dbReference type="PANTHER" id="PTHR46802">
    <property type="entry name" value="TYROSINE-PROTEIN KINASE BAZ1B"/>
    <property type="match status" value="1"/>
</dbReference>
<name>A0A820CWF9_9BILA</name>
<feature type="region of interest" description="Disordered" evidence="1">
    <location>
        <begin position="138"/>
        <end position="214"/>
    </location>
</feature>
<proteinExistence type="predicted"/>
<organism evidence="2 3">
    <name type="scientific">Adineta steineri</name>
    <dbReference type="NCBI Taxonomy" id="433720"/>
    <lineage>
        <taxon>Eukaryota</taxon>
        <taxon>Metazoa</taxon>
        <taxon>Spiralia</taxon>
        <taxon>Gnathifera</taxon>
        <taxon>Rotifera</taxon>
        <taxon>Eurotatoria</taxon>
        <taxon>Bdelloidea</taxon>
        <taxon>Adinetida</taxon>
        <taxon>Adinetidae</taxon>
        <taxon>Adineta</taxon>
    </lineage>
</organism>
<gene>
    <name evidence="2" type="ORF">OKA104_LOCUS42379</name>
</gene>
<accession>A0A820CWF9</accession>
<dbReference type="InterPro" id="IPR047174">
    <property type="entry name" value="BAZ1B"/>
</dbReference>
<dbReference type="GO" id="GO:0090535">
    <property type="term" value="C:WICH complex"/>
    <property type="evidence" value="ECO:0007669"/>
    <property type="project" value="InterPro"/>
</dbReference>
<evidence type="ECO:0000313" key="2">
    <source>
        <dbReference type="EMBL" id="CAF4227584.1"/>
    </source>
</evidence>
<dbReference type="AlphaFoldDB" id="A0A820CWF9"/>
<feature type="non-terminal residue" evidence="2">
    <location>
        <position position="1"/>
    </location>
</feature>
<dbReference type="GO" id="GO:0140801">
    <property type="term" value="F:histone H2AXY142 kinase activity"/>
    <property type="evidence" value="ECO:0007669"/>
    <property type="project" value="InterPro"/>
</dbReference>
<dbReference type="Proteomes" id="UP000663881">
    <property type="component" value="Unassembled WGS sequence"/>
</dbReference>
<protein>
    <submittedName>
        <fullName evidence="2">Uncharacterized protein</fullName>
    </submittedName>
</protein>
<evidence type="ECO:0000256" key="1">
    <source>
        <dbReference type="SAM" id="MobiDB-lite"/>
    </source>
</evidence>
<dbReference type="PANTHER" id="PTHR46802:SF1">
    <property type="entry name" value="TYROSINE-PROTEIN KINASE BAZ1B"/>
    <property type="match status" value="1"/>
</dbReference>
<feature type="region of interest" description="Disordered" evidence="1">
    <location>
        <begin position="1"/>
        <end position="25"/>
    </location>
</feature>
<feature type="compositionally biased region" description="Basic and acidic residues" evidence="1">
    <location>
        <begin position="1"/>
        <end position="13"/>
    </location>
</feature>
<dbReference type="GO" id="GO:0042393">
    <property type="term" value="F:histone binding"/>
    <property type="evidence" value="ECO:0007669"/>
    <property type="project" value="TreeGrafter"/>
</dbReference>
<sequence length="294" mass="33849">RIDENEERKRTSERASAQAKPLSDKQMKNVKYAIRLSEDDRVISNVHPNELQRSNLLPNREKLKTFIRSYGIRLGNRADSPWVFYDDSIKEKYQIKDRVSSEDIEKFKKSMTITLDEIIREQERIVRKQAEEEEAALLGENKKSNANNTSSQNGHVNDDDIILSDDEDKPKSPKKKGKSTPTATTPKKSSQSIVSPRKKSHSPTKQKTPTKTKKQLTLHDMKFAKKSSNSNELLLQKSSSTSVTTYNIAVPYSLLQKLDKTRRDRGIQSRVFQRLVLHCARSLNDKQRLRLPDE</sequence>
<reference evidence="2" key="1">
    <citation type="submission" date="2021-02" db="EMBL/GenBank/DDBJ databases">
        <authorList>
            <person name="Nowell W R."/>
        </authorList>
    </citation>
    <scope>NUCLEOTIDE SEQUENCE</scope>
</reference>
<dbReference type="EMBL" id="CAJOAY010010828">
    <property type="protein sequence ID" value="CAF4227584.1"/>
    <property type="molecule type" value="Genomic_DNA"/>
</dbReference>
<evidence type="ECO:0000313" key="3">
    <source>
        <dbReference type="Proteomes" id="UP000663881"/>
    </source>
</evidence>
<comment type="caution">
    <text evidence="2">The sequence shown here is derived from an EMBL/GenBank/DDBJ whole genome shotgun (WGS) entry which is preliminary data.</text>
</comment>